<feature type="repeat" description="PPR" evidence="2">
    <location>
        <begin position="406"/>
        <end position="436"/>
    </location>
</feature>
<dbReference type="AlphaFoldDB" id="A0AAV7EJE4"/>
<dbReference type="GO" id="GO:0008270">
    <property type="term" value="F:zinc ion binding"/>
    <property type="evidence" value="ECO:0007669"/>
    <property type="project" value="InterPro"/>
</dbReference>
<dbReference type="InterPro" id="IPR011990">
    <property type="entry name" value="TPR-like_helical_dom_sf"/>
</dbReference>
<protein>
    <recommendedName>
        <fullName evidence="3">DYW domain-containing protein</fullName>
    </recommendedName>
</protein>
<feature type="repeat" description="PPR" evidence="2">
    <location>
        <begin position="305"/>
        <end position="339"/>
    </location>
</feature>
<dbReference type="FunFam" id="1.25.40.10:FF:000073">
    <property type="entry name" value="Pentatricopeptide repeat-containing protein chloroplastic"/>
    <property type="match status" value="1"/>
</dbReference>
<comment type="caution">
    <text evidence="4">The sequence shown here is derived from an EMBL/GenBank/DDBJ whole genome shotgun (WGS) entry which is preliminary data.</text>
</comment>
<keyword evidence="5" id="KW-1185">Reference proteome</keyword>
<gene>
    <name evidence="4" type="ORF">H6P81_013461</name>
</gene>
<dbReference type="NCBIfam" id="TIGR00756">
    <property type="entry name" value="PPR"/>
    <property type="match status" value="5"/>
</dbReference>
<feature type="domain" description="DYW" evidence="3">
    <location>
        <begin position="554"/>
        <end position="646"/>
    </location>
</feature>
<dbReference type="InterPro" id="IPR046849">
    <property type="entry name" value="E2_motif"/>
</dbReference>
<feature type="repeat" description="PPR" evidence="2">
    <location>
        <begin position="176"/>
        <end position="206"/>
    </location>
</feature>
<dbReference type="InterPro" id="IPR002885">
    <property type="entry name" value="PPR_rpt"/>
</dbReference>
<dbReference type="PROSITE" id="PS51375">
    <property type="entry name" value="PPR"/>
    <property type="match status" value="5"/>
</dbReference>
<dbReference type="PANTHER" id="PTHR47928">
    <property type="entry name" value="REPEAT-CONTAINING PROTEIN, PUTATIVE-RELATED"/>
    <property type="match status" value="1"/>
</dbReference>
<dbReference type="Pfam" id="PF14432">
    <property type="entry name" value="DYW_deaminase"/>
    <property type="match status" value="1"/>
</dbReference>
<dbReference type="FunFam" id="1.25.40.10:FF:000158">
    <property type="entry name" value="pentatricopeptide repeat-containing protein At2g33680"/>
    <property type="match status" value="1"/>
</dbReference>
<evidence type="ECO:0000256" key="2">
    <source>
        <dbReference type="PROSITE-ProRule" id="PRU00708"/>
    </source>
</evidence>
<dbReference type="Gene3D" id="1.25.40.10">
    <property type="entry name" value="Tetratricopeptide repeat domain"/>
    <property type="match status" value="3"/>
</dbReference>
<dbReference type="Pfam" id="PF13041">
    <property type="entry name" value="PPR_2"/>
    <property type="match status" value="2"/>
</dbReference>
<reference evidence="4 5" key="1">
    <citation type="submission" date="2021-07" db="EMBL/GenBank/DDBJ databases">
        <title>The Aristolochia fimbriata genome: insights into angiosperm evolution, floral development and chemical biosynthesis.</title>
        <authorList>
            <person name="Jiao Y."/>
        </authorList>
    </citation>
    <scope>NUCLEOTIDE SEQUENCE [LARGE SCALE GENOMIC DNA]</scope>
    <source>
        <strain evidence="4">IBCAS-2021</strain>
        <tissue evidence="4">Leaf</tissue>
    </source>
</reference>
<dbReference type="Pfam" id="PF20430">
    <property type="entry name" value="Eplus_motif"/>
    <property type="match status" value="1"/>
</dbReference>
<organism evidence="4 5">
    <name type="scientific">Aristolochia fimbriata</name>
    <name type="common">White veined hardy Dutchman's pipe vine</name>
    <dbReference type="NCBI Taxonomy" id="158543"/>
    <lineage>
        <taxon>Eukaryota</taxon>
        <taxon>Viridiplantae</taxon>
        <taxon>Streptophyta</taxon>
        <taxon>Embryophyta</taxon>
        <taxon>Tracheophyta</taxon>
        <taxon>Spermatophyta</taxon>
        <taxon>Magnoliopsida</taxon>
        <taxon>Magnoliidae</taxon>
        <taxon>Piperales</taxon>
        <taxon>Aristolochiaceae</taxon>
        <taxon>Aristolochia</taxon>
    </lineage>
</organism>
<dbReference type="Proteomes" id="UP000825729">
    <property type="component" value="Unassembled WGS sequence"/>
</dbReference>
<feature type="repeat" description="PPR" evidence="2">
    <location>
        <begin position="106"/>
        <end position="140"/>
    </location>
</feature>
<proteinExistence type="predicted"/>
<dbReference type="Pfam" id="PF01535">
    <property type="entry name" value="PPR"/>
    <property type="match status" value="5"/>
</dbReference>
<accession>A0AAV7EJE4</accession>
<feature type="repeat" description="PPR" evidence="2">
    <location>
        <begin position="207"/>
        <end position="241"/>
    </location>
</feature>
<evidence type="ECO:0000313" key="5">
    <source>
        <dbReference type="Proteomes" id="UP000825729"/>
    </source>
</evidence>
<keyword evidence="1" id="KW-0677">Repeat</keyword>
<dbReference type="EMBL" id="JAINDJ010000005">
    <property type="protein sequence ID" value="KAG9447333.1"/>
    <property type="molecule type" value="Genomic_DNA"/>
</dbReference>
<evidence type="ECO:0000259" key="3">
    <source>
        <dbReference type="Pfam" id="PF14432"/>
    </source>
</evidence>
<dbReference type="GO" id="GO:0099402">
    <property type="term" value="P:plant organ development"/>
    <property type="evidence" value="ECO:0007669"/>
    <property type="project" value="UniProtKB-ARBA"/>
</dbReference>
<name>A0AAV7EJE4_ARIFI</name>
<sequence length="646" mass="73177">MLSRAAHRGLFTDSLPLAEKRHAVRLTLLRYFFSGEPPLPTLSPDTCTFLLKQCETVKALKCVHAAMFRSHIHLNLFFSTTLLTQYASLGSLSYAYAVFSGAQTSDVFLWNVMIRAFAENGQCEQALELYRRMFELDVTPDNFTFNFVLKASASLQDIEQGKRIHADAKVFGCELDVFVGNSLISMYGKCGLPDVSRQVFDKMFDKNVVSWSSMIGAYAQNCCFDDGLSLFRRMLEERVSPNRVTVLNLVPCISERNDADELQRVIMEHGLQSDIRVQNAVVGMYARCGKIDIAQEIFRRIKDKDLVTWSSMIEALVQADLPMEALDLFKEMKSNNLHPDYVSILSVIGACSKLASLMQARVLHGVAVQRSFQQELIVQTALVDLYVKCGSLEYARMVFDQMQDKNLISWSTIISGYGMHGRGKEALELFNQMKNSMKPDHIIFVSVLSACSHAGLIEEGWNCFNSMLTDFGVTPRTEHYACFVDLLGRAGKKQKADQVRALMRRRGVKKTAGHTVIEVKNKLYKFHVGDRSNPETKLIYEELERLIQRIREAGYVPNTNFVLHDVEEEAKEKMLYVHSEKLAIVFGLINSSPGTVIRITKNLRVCEDCHSAIKYISKVTGREIVMRDAHRFHHFEGGSCSCGDYW</sequence>
<dbReference type="FunFam" id="1.25.40.10:FF:000682">
    <property type="entry name" value="Pentatricopeptide repeat-containing protein At3g16610"/>
    <property type="match status" value="1"/>
</dbReference>
<dbReference type="InterPro" id="IPR050421">
    <property type="entry name" value="PPR"/>
</dbReference>
<evidence type="ECO:0000256" key="1">
    <source>
        <dbReference type="ARBA" id="ARBA00022737"/>
    </source>
</evidence>
<evidence type="ECO:0000313" key="4">
    <source>
        <dbReference type="EMBL" id="KAG9447333.1"/>
    </source>
</evidence>
<dbReference type="InterPro" id="IPR032867">
    <property type="entry name" value="DYW_dom"/>
</dbReference>
<dbReference type="PANTHER" id="PTHR47928:SF166">
    <property type="entry name" value="PENTACOTRIPEPTIDE-REPEAT REGION OF PRORP DOMAIN-CONTAINING PROTEIN"/>
    <property type="match status" value="1"/>
</dbReference>